<dbReference type="Pfam" id="PF13668">
    <property type="entry name" value="Ferritin_2"/>
    <property type="match status" value="1"/>
</dbReference>
<dbReference type="InterPro" id="IPR052965">
    <property type="entry name" value="Pigment-catalase-like"/>
</dbReference>
<accession>A0A2U1QD71</accession>
<dbReference type="AlphaFoldDB" id="A0A2U1QD71"/>
<protein>
    <submittedName>
        <fullName evidence="1">Desiccation-related protein PCC13-62</fullName>
    </submittedName>
</protein>
<proteinExistence type="predicted"/>
<evidence type="ECO:0000313" key="2">
    <source>
        <dbReference type="Proteomes" id="UP000245207"/>
    </source>
</evidence>
<dbReference type="EMBL" id="PKPP01000208">
    <property type="protein sequence ID" value="PWA95959.1"/>
    <property type="molecule type" value="Genomic_DNA"/>
</dbReference>
<name>A0A2U1QD71_ARTAN</name>
<dbReference type="PANTHER" id="PTHR31694">
    <property type="entry name" value="DESICCATION-LIKE PROTEIN"/>
    <property type="match status" value="1"/>
</dbReference>
<sequence length="241" mass="26734">MKNIKSKNQENQIENPDPTFVLCFLIPLVAPEDDVDPDAKRNIPKSDKDIFEFALNLEYLEAEFFLYGSLAFGRPLFPPFNPYANDINYLLASYIIPYVGANQKLQSASSKLLIAGLLGVESGQDAVIRTLLYQRAKETVIPYGITVAEFTNKISILRNNLGHNGIKDEGIIVPAFLGVEKRMPGNILTGNKYSLAYGRKPEEILRILYGTGKVDVGGGFYPNGANGTIARKFLKRKSLEV</sequence>
<evidence type="ECO:0000313" key="1">
    <source>
        <dbReference type="EMBL" id="PWA95959.1"/>
    </source>
</evidence>
<dbReference type="Proteomes" id="UP000245207">
    <property type="component" value="Unassembled WGS sequence"/>
</dbReference>
<gene>
    <name evidence="1" type="ORF">CTI12_AA044440</name>
</gene>
<dbReference type="STRING" id="35608.A0A2U1QD71"/>
<keyword evidence="2" id="KW-1185">Reference proteome</keyword>
<comment type="caution">
    <text evidence="1">The sequence shown here is derived from an EMBL/GenBank/DDBJ whole genome shotgun (WGS) entry which is preliminary data.</text>
</comment>
<organism evidence="1 2">
    <name type="scientific">Artemisia annua</name>
    <name type="common">Sweet wormwood</name>
    <dbReference type="NCBI Taxonomy" id="35608"/>
    <lineage>
        <taxon>Eukaryota</taxon>
        <taxon>Viridiplantae</taxon>
        <taxon>Streptophyta</taxon>
        <taxon>Embryophyta</taxon>
        <taxon>Tracheophyta</taxon>
        <taxon>Spermatophyta</taxon>
        <taxon>Magnoliopsida</taxon>
        <taxon>eudicotyledons</taxon>
        <taxon>Gunneridae</taxon>
        <taxon>Pentapetalae</taxon>
        <taxon>asterids</taxon>
        <taxon>campanulids</taxon>
        <taxon>Asterales</taxon>
        <taxon>Asteraceae</taxon>
        <taxon>Asteroideae</taxon>
        <taxon>Anthemideae</taxon>
        <taxon>Artemisiinae</taxon>
        <taxon>Artemisia</taxon>
    </lineage>
</organism>
<dbReference type="OrthoDB" id="1001765at2759"/>
<reference evidence="1 2" key="1">
    <citation type="journal article" date="2018" name="Mol. Plant">
        <title>The genome of Artemisia annua provides insight into the evolution of Asteraceae family and artemisinin biosynthesis.</title>
        <authorList>
            <person name="Shen Q."/>
            <person name="Zhang L."/>
            <person name="Liao Z."/>
            <person name="Wang S."/>
            <person name="Yan T."/>
            <person name="Shi P."/>
            <person name="Liu M."/>
            <person name="Fu X."/>
            <person name="Pan Q."/>
            <person name="Wang Y."/>
            <person name="Lv Z."/>
            <person name="Lu X."/>
            <person name="Zhang F."/>
            <person name="Jiang W."/>
            <person name="Ma Y."/>
            <person name="Chen M."/>
            <person name="Hao X."/>
            <person name="Li L."/>
            <person name="Tang Y."/>
            <person name="Lv G."/>
            <person name="Zhou Y."/>
            <person name="Sun X."/>
            <person name="Brodelius P.E."/>
            <person name="Rose J.K.C."/>
            <person name="Tang K."/>
        </authorList>
    </citation>
    <scope>NUCLEOTIDE SEQUENCE [LARGE SCALE GENOMIC DNA]</scope>
    <source>
        <strain evidence="2">cv. Huhao1</strain>
        <tissue evidence="1">Leaf</tissue>
    </source>
</reference>
<dbReference type="PANTHER" id="PTHR31694:SF12">
    <property type="entry name" value="DESICCATION-LIKE PROTEIN"/>
    <property type="match status" value="1"/>
</dbReference>